<dbReference type="Gene3D" id="3.90.220.20">
    <property type="entry name" value="DNA methylase specificity domains"/>
    <property type="match status" value="1"/>
</dbReference>
<reference evidence="5" key="1">
    <citation type="journal article" date="2014" name="Int. J. Syst. Evol. Microbiol.">
        <title>Complete genome sequence of Corynebacterium casei LMG S-19264T (=DSM 44701T), isolated from a smear-ripened cheese.</title>
        <authorList>
            <consortium name="US DOE Joint Genome Institute (JGI-PGF)"/>
            <person name="Walter F."/>
            <person name="Albersmeier A."/>
            <person name="Kalinowski J."/>
            <person name="Ruckert C."/>
        </authorList>
    </citation>
    <scope>NUCLEOTIDE SEQUENCE</scope>
    <source>
        <strain evidence="5">CGMCC 1.16012</strain>
    </source>
</reference>
<organism evidence="5 6">
    <name type="scientific">Actibacterium pelagium</name>
    <dbReference type="NCBI Taxonomy" id="2029103"/>
    <lineage>
        <taxon>Bacteria</taxon>
        <taxon>Pseudomonadati</taxon>
        <taxon>Pseudomonadota</taxon>
        <taxon>Alphaproteobacteria</taxon>
        <taxon>Rhodobacterales</taxon>
        <taxon>Roseobacteraceae</taxon>
        <taxon>Actibacterium</taxon>
    </lineage>
</organism>
<dbReference type="Proteomes" id="UP000606730">
    <property type="component" value="Unassembled WGS sequence"/>
</dbReference>
<reference evidence="5" key="2">
    <citation type="submission" date="2020-09" db="EMBL/GenBank/DDBJ databases">
        <authorList>
            <person name="Sun Q."/>
            <person name="Zhou Y."/>
        </authorList>
    </citation>
    <scope>NUCLEOTIDE SEQUENCE</scope>
    <source>
        <strain evidence="5">CGMCC 1.16012</strain>
    </source>
</reference>
<dbReference type="AlphaFoldDB" id="A0A917EL10"/>
<dbReference type="Pfam" id="PF01420">
    <property type="entry name" value="Methylase_S"/>
    <property type="match status" value="1"/>
</dbReference>
<dbReference type="GO" id="GO:0003677">
    <property type="term" value="F:DNA binding"/>
    <property type="evidence" value="ECO:0007669"/>
    <property type="project" value="UniProtKB-KW"/>
</dbReference>
<evidence type="ECO:0000259" key="4">
    <source>
        <dbReference type="Pfam" id="PF01420"/>
    </source>
</evidence>
<evidence type="ECO:0000256" key="3">
    <source>
        <dbReference type="ARBA" id="ARBA00023125"/>
    </source>
</evidence>
<dbReference type="InterPro" id="IPR044946">
    <property type="entry name" value="Restrct_endonuc_typeI_TRD_sf"/>
</dbReference>
<evidence type="ECO:0000313" key="5">
    <source>
        <dbReference type="EMBL" id="GGE55829.1"/>
    </source>
</evidence>
<dbReference type="CDD" id="cd16961">
    <property type="entry name" value="RMtype1_S_TRD-CR_like"/>
    <property type="match status" value="1"/>
</dbReference>
<keyword evidence="2" id="KW-0680">Restriction system</keyword>
<dbReference type="InterPro" id="IPR052021">
    <property type="entry name" value="Type-I_RS_S_subunit"/>
</dbReference>
<keyword evidence="3" id="KW-0238">DNA-binding</keyword>
<evidence type="ECO:0000256" key="1">
    <source>
        <dbReference type="ARBA" id="ARBA00010923"/>
    </source>
</evidence>
<dbReference type="EMBL" id="BMKN01000002">
    <property type="protein sequence ID" value="GGE55829.1"/>
    <property type="molecule type" value="Genomic_DNA"/>
</dbReference>
<accession>A0A917EL10</accession>
<keyword evidence="6" id="KW-1185">Reference proteome</keyword>
<dbReference type="GO" id="GO:0009307">
    <property type="term" value="P:DNA restriction-modification system"/>
    <property type="evidence" value="ECO:0007669"/>
    <property type="project" value="UniProtKB-KW"/>
</dbReference>
<comment type="similarity">
    <text evidence="1">Belongs to the type-I restriction system S methylase family.</text>
</comment>
<dbReference type="PANTHER" id="PTHR30408">
    <property type="entry name" value="TYPE-1 RESTRICTION ENZYME ECOKI SPECIFICITY PROTEIN"/>
    <property type="match status" value="1"/>
</dbReference>
<proteinExistence type="inferred from homology"/>
<comment type="caution">
    <text evidence="5">The sequence shown here is derived from an EMBL/GenBank/DDBJ whole genome shotgun (WGS) entry which is preliminary data.</text>
</comment>
<dbReference type="InterPro" id="IPR000055">
    <property type="entry name" value="Restrct_endonuc_typeI_TRD"/>
</dbReference>
<dbReference type="SUPFAM" id="SSF116734">
    <property type="entry name" value="DNA methylase specificity domain"/>
    <property type="match status" value="1"/>
</dbReference>
<evidence type="ECO:0000313" key="6">
    <source>
        <dbReference type="Proteomes" id="UP000606730"/>
    </source>
</evidence>
<evidence type="ECO:0000256" key="2">
    <source>
        <dbReference type="ARBA" id="ARBA00022747"/>
    </source>
</evidence>
<protein>
    <recommendedName>
        <fullName evidence="4">Type I restriction modification DNA specificity domain-containing protein</fullName>
    </recommendedName>
</protein>
<sequence length="192" mass="21186">MKSLGELAEIKSGYLFKGALPVDPSGDVAVVQIKDLQARESIAWSKCARVAKGRMMDEARLRRGMLIFSAKGTRNFAWHIDVEPEFAVANSLFHVFTIRSEQIDPAFLAWQINQPKAQAWLENASAGVTVRNIKISALKHLPIIIPPIEEQLKVAAYESAAMAEKRALMALIANREKEMRALAATILSGKTS</sequence>
<dbReference type="PANTHER" id="PTHR30408:SF12">
    <property type="entry name" value="TYPE I RESTRICTION ENZYME MJAVIII SPECIFICITY SUBUNIT"/>
    <property type="match status" value="1"/>
</dbReference>
<feature type="domain" description="Type I restriction modification DNA specificity" evidence="4">
    <location>
        <begin position="2"/>
        <end position="155"/>
    </location>
</feature>
<name>A0A917EL10_9RHOB</name>
<gene>
    <name evidence="5" type="ORF">GCM10011517_24330</name>
</gene>